<reference evidence="5 6" key="1">
    <citation type="submission" date="2019-06" db="EMBL/GenBank/DDBJ databases">
        <title>Whole genome sequence for Rhodospirillaceae sp. R148.</title>
        <authorList>
            <person name="Wang G."/>
        </authorList>
    </citation>
    <scope>NUCLEOTIDE SEQUENCE [LARGE SCALE GENOMIC DNA]</scope>
    <source>
        <strain evidence="5 6">R148</strain>
    </source>
</reference>
<evidence type="ECO:0000313" key="5">
    <source>
        <dbReference type="EMBL" id="TQV79083.1"/>
    </source>
</evidence>
<name>A0A545TPE1_9PROT</name>
<evidence type="ECO:0000256" key="2">
    <source>
        <dbReference type="ARBA" id="ARBA00022801"/>
    </source>
</evidence>
<comment type="caution">
    <text evidence="5">The sequence shown here is derived from an EMBL/GenBank/DDBJ whole genome shotgun (WGS) entry which is preliminary data.</text>
</comment>
<organism evidence="5 6">
    <name type="scientific">Denitrobaculum tricleocarpae</name>
    <dbReference type="NCBI Taxonomy" id="2591009"/>
    <lineage>
        <taxon>Bacteria</taxon>
        <taxon>Pseudomonadati</taxon>
        <taxon>Pseudomonadota</taxon>
        <taxon>Alphaproteobacteria</taxon>
        <taxon>Rhodospirillales</taxon>
        <taxon>Rhodospirillaceae</taxon>
        <taxon>Denitrobaculum</taxon>
    </lineage>
</organism>
<dbReference type="Pfam" id="PF03061">
    <property type="entry name" value="4HBT"/>
    <property type="match status" value="1"/>
</dbReference>
<gene>
    <name evidence="5" type="ORF">FKG95_15520</name>
</gene>
<evidence type="ECO:0000256" key="3">
    <source>
        <dbReference type="PROSITE-ProRule" id="PRU01106"/>
    </source>
</evidence>
<dbReference type="InterPro" id="IPR006683">
    <property type="entry name" value="Thioestr_dom"/>
</dbReference>
<comment type="similarity">
    <text evidence="1">Belongs to the acyl coenzyme A hydrolase family.</text>
</comment>
<dbReference type="SUPFAM" id="SSF54637">
    <property type="entry name" value="Thioesterase/thiol ester dehydrase-isomerase"/>
    <property type="match status" value="1"/>
</dbReference>
<dbReference type="RefSeq" id="WP_142897307.1">
    <property type="nucleotide sequence ID" value="NZ_ML660056.1"/>
</dbReference>
<dbReference type="PROSITE" id="PS51770">
    <property type="entry name" value="HOTDOG_ACOT"/>
    <property type="match status" value="1"/>
</dbReference>
<dbReference type="GO" id="GO:0009062">
    <property type="term" value="P:fatty acid catabolic process"/>
    <property type="evidence" value="ECO:0007669"/>
    <property type="project" value="TreeGrafter"/>
</dbReference>
<dbReference type="EMBL" id="VHSH01000005">
    <property type="protein sequence ID" value="TQV79083.1"/>
    <property type="molecule type" value="Genomic_DNA"/>
</dbReference>
<dbReference type="AlphaFoldDB" id="A0A545TPE1"/>
<dbReference type="PANTHER" id="PTHR11049:SF5">
    <property type="entry name" value="ACYL-COA THIOESTER HYDROLASE YCIA"/>
    <property type="match status" value="1"/>
</dbReference>
<dbReference type="GO" id="GO:0052816">
    <property type="term" value="F:long-chain fatty acyl-CoA hydrolase activity"/>
    <property type="evidence" value="ECO:0007669"/>
    <property type="project" value="TreeGrafter"/>
</dbReference>
<dbReference type="GO" id="GO:0006637">
    <property type="term" value="P:acyl-CoA metabolic process"/>
    <property type="evidence" value="ECO:0007669"/>
    <property type="project" value="TreeGrafter"/>
</dbReference>
<evidence type="ECO:0000313" key="6">
    <source>
        <dbReference type="Proteomes" id="UP000315252"/>
    </source>
</evidence>
<dbReference type="OrthoDB" id="9801856at2"/>
<dbReference type="InterPro" id="IPR033120">
    <property type="entry name" value="HOTDOG_ACOT"/>
</dbReference>
<dbReference type="PANTHER" id="PTHR11049">
    <property type="entry name" value="ACYL COENZYME A THIOESTER HYDROLASE"/>
    <property type="match status" value="1"/>
</dbReference>
<accession>A0A545TPE1</accession>
<protein>
    <submittedName>
        <fullName evidence="5">Acyl-CoA thioesterase</fullName>
    </submittedName>
</protein>
<dbReference type="InterPro" id="IPR040170">
    <property type="entry name" value="Cytosol_ACT"/>
</dbReference>
<dbReference type="Gene3D" id="3.10.129.10">
    <property type="entry name" value="Hotdog Thioesterase"/>
    <property type="match status" value="1"/>
</dbReference>
<dbReference type="Proteomes" id="UP000315252">
    <property type="component" value="Unassembled WGS sequence"/>
</dbReference>
<proteinExistence type="inferred from homology"/>
<feature type="domain" description="HotDog ACOT-type" evidence="4">
    <location>
        <begin position="8"/>
        <end position="120"/>
    </location>
</feature>
<sequence length="134" mass="14304">MTHESDVSRGEPALRALAMPADANPNGDIFGGWVLAQMDLAGAVPAARRAGGRIATVAVDAMRFHRPVFIGDLVSCYARIVKTGTTSISVLVETYAERRHDGSVVKVTEGTYVYVAIDEEGRPRPIPEGSPPVE</sequence>
<dbReference type="InterPro" id="IPR029069">
    <property type="entry name" value="HotDog_dom_sf"/>
</dbReference>
<keyword evidence="2 3" id="KW-0378">Hydrolase</keyword>
<evidence type="ECO:0000256" key="1">
    <source>
        <dbReference type="ARBA" id="ARBA00010458"/>
    </source>
</evidence>
<evidence type="ECO:0000259" key="4">
    <source>
        <dbReference type="PROSITE" id="PS51770"/>
    </source>
</evidence>
<dbReference type="GO" id="GO:0005829">
    <property type="term" value="C:cytosol"/>
    <property type="evidence" value="ECO:0007669"/>
    <property type="project" value="TreeGrafter"/>
</dbReference>
<keyword evidence="6" id="KW-1185">Reference proteome</keyword>
<dbReference type="CDD" id="cd03442">
    <property type="entry name" value="BFIT_BACH"/>
    <property type="match status" value="1"/>
</dbReference>